<keyword evidence="2" id="KW-1185">Reference proteome</keyword>
<dbReference type="EMBL" id="AZBU02000010">
    <property type="protein sequence ID" value="TKR62649.1"/>
    <property type="molecule type" value="Genomic_DNA"/>
</dbReference>
<sequence length="379" mass="41059">MSTLPGESFAELSSVPTNSVPIFSRLRSYFSATSALLPYPGSTRSNADSADDVETVCSGTSVYMMADPEKFDYGAVVSRNYSIPASTVPLTMSSVFESTRISASSGSFRNEDLEKMNAVSGWAPKPHAVPSFSSVVSLKPRRRIQRAPQPVVLCRAALKQSVQYFAAHYERVHTTGACKKNLAIWVPPLNAPMYSVTVCSLRACQATTASVNPQKIVPTEFVPPIAFHEVSKLRSFGAMTPHAQPVGRTTAPGQGDAKTISEVESLSITSKAHSQVQEVPILSKVSKENLKEASEACASSISQDTISHVESKPSKAKPVKQLNESLLNEGAIERAMLSALDLPKAERDRLLQELAELCDHVINRLNEDEEDNDFSIISV</sequence>
<evidence type="ECO:0000313" key="1">
    <source>
        <dbReference type="EMBL" id="TKR62649.1"/>
    </source>
</evidence>
<organism evidence="1 2">
    <name type="scientific">Steinernema carpocapsae</name>
    <name type="common">Entomopathogenic nematode</name>
    <dbReference type="NCBI Taxonomy" id="34508"/>
    <lineage>
        <taxon>Eukaryota</taxon>
        <taxon>Metazoa</taxon>
        <taxon>Ecdysozoa</taxon>
        <taxon>Nematoda</taxon>
        <taxon>Chromadorea</taxon>
        <taxon>Rhabditida</taxon>
        <taxon>Tylenchina</taxon>
        <taxon>Panagrolaimomorpha</taxon>
        <taxon>Strongyloidoidea</taxon>
        <taxon>Steinernematidae</taxon>
        <taxon>Steinernema</taxon>
    </lineage>
</organism>
<accession>A0A4U5M1S7</accession>
<proteinExistence type="predicted"/>
<protein>
    <submittedName>
        <fullName evidence="1">Uncharacterized protein</fullName>
    </submittedName>
</protein>
<dbReference type="Proteomes" id="UP000298663">
    <property type="component" value="Unassembled WGS sequence"/>
</dbReference>
<dbReference type="OrthoDB" id="10625953at2759"/>
<name>A0A4U5M1S7_STECR</name>
<dbReference type="AlphaFoldDB" id="A0A4U5M1S7"/>
<comment type="caution">
    <text evidence="1">The sequence shown here is derived from an EMBL/GenBank/DDBJ whole genome shotgun (WGS) entry which is preliminary data.</text>
</comment>
<evidence type="ECO:0000313" key="2">
    <source>
        <dbReference type="Proteomes" id="UP000298663"/>
    </source>
</evidence>
<reference evidence="1 2" key="2">
    <citation type="journal article" date="2019" name="G3 (Bethesda)">
        <title>Hybrid Assembly of the Genome of the Entomopathogenic Nematode Steinernema carpocapsae Identifies the X-Chromosome.</title>
        <authorList>
            <person name="Serra L."/>
            <person name="Macchietto M."/>
            <person name="Macias-Munoz A."/>
            <person name="McGill C.J."/>
            <person name="Rodriguez I.M."/>
            <person name="Rodriguez B."/>
            <person name="Murad R."/>
            <person name="Mortazavi A."/>
        </authorList>
    </citation>
    <scope>NUCLEOTIDE SEQUENCE [LARGE SCALE GENOMIC DNA]</scope>
    <source>
        <strain evidence="1 2">ALL</strain>
    </source>
</reference>
<gene>
    <name evidence="1" type="ORF">L596_026576</name>
</gene>
<reference evidence="1 2" key="1">
    <citation type="journal article" date="2015" name="Genome Biol.">
        <title>Comparative genomics of Steinernema reveals deeply conserved gene regulatory networks.</title>
        <authorList>
            <person name="Dillman A.R."/>
            <person name="Macchietto M."/>
            <person name="Porter C.F."/>
            <person name="Rogers A."/>
            <person name="Williams B."/>
            <person name="Antoshechkin I."/>
            <person name="Lee M.M."/>
            <person name="Goodwin Z."/>
            <person name="Lu X."/>
            <person name="Lewis E.E."/>
            <person name="Goodrich-Blair H."/>
            <person name="Stock S.P."/>
            <person name="Adams B.J."/>
            <person name="Sternberg P.W."/>
            <person name="Mortazavi A."/>
        </authorList>
    </citation>
    <scope>NUCLEOTIDE SEQUENCE [LARGE SCALE GENOMIC DNA]</scope>
    <source>
        <strain evidence="1 2">ALL</strain>
    </source>
</reference>